<evidence type="ECO:0000313" key="13">
    <source>
        <dbReference type="Proteomes" id="UP000256478"/>
    </source>
</evidence>
<accession>A0A3E0TVC3</accession>
<dbReference type="Pfam" id="PF00571">
    <property type="entry name" value="CBS"/>
    <property type="match status" value="1"/>
</dbReference>
<dbReference type="InterPro" id="IPR044751">
    <property type="entry name" value="Ion_transp-like_CBS"/>
</dbReference>
<name>A0A3E0TVC3_9GAMM</name>
<evidence type="ECO:0000256" key="8">
    <source>
        <dbReference type="PROSITE-ProRule" id="PRU01193"/>
    </source>
</evidence>
<evidence type="ECO:0000256" key="4">
    <source>
        <dbReference type="ARBA" id="ARBA00022989"/>
    </source>
</evidence>
<keyword evidence="3" id="KW-0677">Repeat</keyword>
<comment type="caution">
    <text evidence="12">The sequence shown here is derived from an EMBL/GenBank/DDBJ whole genome shotgun (WGS) entry which is preliminary data.</text>
</comment>
<dbReference type="AlphaFoldDB" id="A0A3E0TVC3"/>
<feature type="domain" description="CBS" evidence="10">
    <location>
        <begin position="259"/>
        <end position="320"/>
    </location>
</feature>
<gene>
    <name evidence="12" type="ORF">DXX93_18300</name>
</gene>
<comment type="subcellular location">
    <subcellularLocation>
        <location evidence="1">Membrane</location>
        <topology evidence="1">Multi-pass membrane protein</topology>
    </subcellularLocation>
</comment>
<dbReference type="PROSITE" id="PS51371">
    <property type="entry name" value="CBS"/>
    <property type="match status" value="1"/>
</dbReference>
<protein>
    <submittedName>
        <fullName evidence="12">DUF21 domain-containing protein</fullName>
    </submittedName>
</protein>
<dbReference type="InterPro" id="IPR000644">
    <property type="entry name" value="CBS_dom"/>
</dbReference>
<organism evidence="12 13">
    <name type="scientific">Thalassotalea euphylliae</name>
    <dbReference type="NCBI Taxonomy" id="1655234"/>
    <lineage>
        <taxon>Bacteria</taxon>
        <taxon>Pseudomonadati</taxon>
        <taxon>Pseudomonadota</taxon>
        <taxon>Gammaproteobacteria</taxon>
        <taxon>Alteromonadales</taxon>
        <taxon>Colwelliaceae</taxon>
        <taxon>Thalassotalea</taxon>
    </lineage>
</organism>
<dbReference type="SUPFAM" id="SSF54631">
    <property type="entry name" value="CBS-domain pair"/>
    <property type="match status" value="1"/>
</dbReference>
<evidence type="ECO:0000256" key="2">
    <source>
        <dbReference type="ARBA" id="ARBA00022692"/>
    </source>
</evidence>
<feature type="transmembrane region" description="Helical" evidence="9">
    <location>
        <begin position="119"/>
        <end position="140"/>
    </location>
</feature>
<dbReference type="InterPro" id="IPR046342">
    <property type="entry name" value="CBS_dom_sf"/>
</dbReference>
<proteinExistence type="predicted"/>
<evidence type="ECO:0000313" key="12">
    <source>
        <dbReference type="EMBL" id="REL28327.1"/>
    </source>
</evidence>
<evidence type="ECO:0000256" key="1">
    <source>
        <dbReference type="ARBA" id="ARBA00004141"/>
    </source>
</evidence>
<dbReference type="Gene3D" id="3.10.580.10">
    <property type="entry name" value="CBS-domain"/>
    <property type="match status" value="1"/>
</dbReference>
<dbReference type="RefSeq" id="WP_116009365.1">
    <property type="nucleotide sequence ID" value="NZ_QUOU01000001.1"/>
</dbReference>
<evidence type="ECO:0000256" key="9">
    <source>
        <dbReference type="SAM" id="Phobius"/>
    </source>
</evidence>
<dbReference type="GO" id="GO:0005886">
    <property type="term" value="C:plasma membrane"/>
    <property type="evidence" value="ECO:0007669"/>
    <property type="project" value="TreeGrafter"/>
</dbReference>
<feature type="domain" description="CNNM transmembrane" evidence="11">
    <location>
        <begin position="1"/>
        <end position="178"/>
    </location>
</feature>
<evidence type="ECO:0000256" key="6">
    <source>
        <dbReference type="ARBA" id="ARBA00023136"/>
    </source>
</evidence>
<dbReference type="PANTHER" id="PTHR22777">
    <property type="entry name" value="HEMOLYSIN-RELATED"/>
    <property type="match status" value="1"/>
</dbReference>
<evidence type="ECO:0000256" key="3">
    <source>
        <dbReference type="ARBA" id="ARBA00022737"/>
    </source>
</evidence>
<evidence type="ECO:0000259" key="10">
    <source>
        <dbReference type="PROSITE" id="PS51371"/>
    </source>
</evidence>
<sequence>MTLLLIYLAVAIGVSFLCSILEAVLLSVTPSYVAQVLKSKPRGGKVLESVKTNLDQSISSILILNTFAHTMGAAGVGAQAIQVFGESKETLVAFLLTLAILYFSEIIPKTLGATFWRNLAIPSAYIISFLVKLVYPLVWVSSFLTRLFSKGKNEVISREEVLALAALSHKDGAIVGQENQLVENILQLRDAKAEDILTPRSVVHALPQDITVSEALSAEKTANFTRIPVFQESIDNITGVLLKAHLYESERQGKGDIPVREIALPLYRISESFPVLNLLDVFIKRHEHIFLVEDHFGQTAGIVTLEDCIETFLGREIVDESDQVEDMQKLAKANYRHRLKAKFSAKSQKQ</sequence>
<dbReference type="PANTHER" id="PTHR22777:SF4">
    <property type="entry name" value="UPF0053 PROTEIN SLL1254"/>
    <property type="match status" value="1"/>
</dbReference>
<dbReference type="EMBL" id="QUOU01000001">
    <property type="protein sequence ID" value="REL28327.1"/>
    <property type="molecule type" value="Genomic_DNA"/>
</dbReference>
<dbReference type="InterPro" id="IPR002550">
    <property type="entry name" value="CNNM"/>
</dbReference>
<dbReference type="OrthoDB" id="9798188at2"/>
<evidence type="ECO:0000259" key="11">
    <source>
        <dbReference type="PROSITE" id="PS51846"/>
    </source>
</evidence>
<feature type="transmembrane region" description="Helical" evidence="9">
    <location>
        <begin position="57"/>
        <end position="78"/>
    </location>
</feature>
<keyword evidence="2 8" id="KW-0812">Transmembrane</keyword>
<keyword evidence="5 7" id="KW-0129">CBS domain</keyword>
<feature type="transmembrane region" description="Helical" evidence="9">
    <location>
        <begin position="90"/>
        <end position="107"/>
    </location>
</feature>
<evidence type="ECO:0000256" key="5">
    <source>
        <dbReference type="ARBA" id="ARBA00023122"/>
    </source>
</evidence>
<evidence type="ECO:0000256" key="7">
    <source>
        <dbReference type="PROSITE-ProRule" id="PRU00703"/>
    </source>
</evidence>
<keyword evidence="4 8" id="KW-1133">Transmembrane helix</keyword>
<dbReference type="PROSITE" id="PS51846">
    <property type="entry name" value="CNNM"/>
    <property type="match status" value="1"/>
</dbReference>
<reference evidence="12 13" key="1">
    <citation type="submission" date="2018-08" db="EMBL/GenBank/DDBJ databases">
        <title>Thalassotalea euphylliae genome.</title>
        <authorList>
            <person name="Summers S."/>
            <person name="Rice S.A."/>
            <person name="Freckelton M.L."/>
            <person name="Nedved B.T."/>
            <person name="Hadfield M.G."/>
        </authorList>
    </citation>
    <scope>NUCLEOTIDE SEQUENCE [LARGE SCALE GENOMIC DNA]</scope>
    <source>
        <strain evidence="12 13">H1</strain>
    </source>
</reference>
<dbReference type="Proteomes" id="UP000256478">
    <property type="component" value="Unassembled WGS sequence"/>
</dbReference>
<dbReference type="Pfam" id="PF01595">
    <property type="entry name" value="CNNM"/>
    <property type="match status" value="1"/>
</dbReference>
<dbReference type="CDD" id="cd04590">
    <property type="entry name" value="CBS_pair_CorC_HlyC_assoc"/>
    <property type="match status" value="1"/>
</dbReference>
<keyword evidence="6 8" id="KW-0472">Membrane</keyword>